<evidence type="ECO:0000256" key="1">
    <source>
        <dbReference type="SAM" id="Phobius"/>
    </source>
</evidence>
<protein>
    <submittedName>
        <fullName evidence="2">Uncharacterized protein</fullName>
    </submittedName>
</protein>
<gene>
    <name evidence="2" type="ORF">MNB_SV-12-1350</name>
</gene>
<accession>A0A1W1BHD2</accession>
<proteinExistence type="predicted"/>
<dbReference type="AlphaFoldDB" id="A0A1W1BHD2"/>
<sequence>MNRKSHMLFYVFVGLTILLVGELVYLQQTKEMTQEQQLKKRNFVTIAGLPDLAIVTETSYIRHRTMSDLFSIYRDDASLREYFPSTFVYSYSGIINDK</sequence>
<dbReference type="EMBL" id="FPHE01000038">
    <property type="protein sequence ID" value="SFV52885.1"/>
    <property type="molecule type" value="Genomic_DNA"/>
</dbReference>
<evidence type="ECO:0000313" key="2">
    <source>
        <dbReference type="EMBL" id="SFV52885.1"/>
    </source>
</evidence>
<feature type="transmembrane region" description="Helical" evidence="1">
    <location>
        <begin position="7"/>
        <end position="26"/>
    </location>
</feature>
<reference evidence="2" key="1">
    <citation type="submission" date="2016-10" db="EMBL/GenBank/DDBJ databases">
        <authorList>
            <person name="de Groot N.N."/>
        </authorList>
    </citation>
    <scope>NUCLEOTIDE SEQUENCE</scope>
</reference>
<name>A0A1W1BHD2_9ZZZZ</name>
<organism evidence="2">
    <name type="scientific">hydrothermal vent metagenome</name>
    <dbReference type="NCBI Taxonomy" id="652676"/>
    <lineage>
        <taxon>unclassified sequences</taxon>
        <taxon>metagenomes</taxon>
        <taxon>ecological metagenomes</taxon>
    </lineage>
</organism>
<keyword evidence="1" id="KW-1133">Transmembrane helix</keyword>
<keyword evidence="1" id="KW-0472">Membrane</keyword>
<keyword evidence="1" id="KW-0812">Transmembrane</keyword>